<organism evidence="7 8">
    <name type="scientific">Spirobacillus cienkowskii</name>
    <dbReference type="NCBI Taxonomy" id="495820"/>
    <lineage>
        <taxon>Bacteria</taxon>
        <taxon>Pseudomonadati</taxon>
        <taxon>Bdellovibrionota</taxon>
        <taxon>Oligoflexia</taxon>
        <taxon>Silvanigrellales</taxon>
        <taxon>Spirobacillus</taxon>
    </lineage>
</organism>
<proteinExistence type="inferred from homology"/>
<dbReference type="Proteomes" id="UP000253934">
    <property type="component" value="Unassembled WGS sequence"/>
</dbReference>
<dbReference type="SUPFAM" id="SSF110324">
    <property type="entry name" value="Ribosomal L27 protein-like"/>
    <property type="match status" value="1"/>
</dbReference>
<dbReference type="GO" id="GO:0022625">
    <property type="term" value="C:cytosolic large ribosomal subunit"/>
    <property type="evidence" value="ECO:0007669"/>
    <property type="project" value="TreeGrafter"/>
</dbReference>
<evidence type="ECO:0000256" key="3">
    <source>
        <dbReference type="ARBA" id="ARBA00023274"/>
    </source>
</evidence>
<dbReference type="PANTHER" id="PTHR15893">
    <property type="entry name" value="RIBOSOMAL PROTEIN L27"/>
    <property type="match status" value="1"/>
</dbReference>
<evidence type="ECO:0000256" key="2">
    <source>
        <dbReference type="ARBA" id="ARBA00022980"/>
    </source>
</evidence>
<sequence length="88" mass="9469">MASKKAGGSTKNGRDSNPKYRGVKAYGGESVRAGNIIVRQVGTKIHPGSNVGMGKDFTLFAKIDGEVKFEHITRDRQCVSVYPLDAKA</sequence>
<dbReference type="HAMAP" id="MF_00539">
    <property type="entry name" value="Ribosomal_bL27"/>
    <property type="match status" value="1"/>
</dbReference>
<gene>
    <name evidence="5" type="primary">rpmA</name>
    <name evidence="7" type="ORF">DCC88_01195</name>
</gene>
<dbReference type="GO" id="GO:0003735">
    <property type="term" value="F:structural constituent of ribosome"/>
    <property type="evidence" value="ECO:0007669"/>
    <property type="project" value="InterPro"/>
</dbReference>
<evidence type="ECO:0000256" key="5">
    <source>
        <dbReference type="HAMAP-Rule" id="MF_00539"/>
    </source>
</evidence>
<keyword evidence="2 5" id="KW-0689">Ribosomal protein</keyword>
<dbReference type="EMBL" id="QOVW01000005">
    <property type="protein sequence ID" value="RDB37203.1"/>
    <property type="molecule type" value="Genomic_DNA"/>
</dbReference>
<dbReference type="AlphaFoldDB" id="A0A369KZN6"/>
<protein>
    <recommendedName>
        <fullName evidence="4 5">Large ribosomal subunit protein bL27</fullName>
    </recommendedName>
</protein>
<dbReference type="Pfam" id="PF01016">
    <property type="entry name" value="Ribosomal_L27"/>
    <property type="match status" value="1"/>
</dbReference>
<accession>A0A369KZN6</accession>
<reference evidence="7" key="1">
    <citation type="submission" date="2018-04" db="EMBL/GenBank/DDBJ databases">
        <title>Draft genome sequence of the Candidatus Spirobacillus cienkowskii, a pathogen of freshwater Daphnia species, reconstructed from hemolymph metagenomic reads.</title>
        <authorList>
            <person name="Bresciani L."/>
            <person name="Lemos L.N."/>
            <person name="Wale N."/>
            <person name="Lin J.Y."/>
            <person name="Fernandes G.R."/>
            <person name="Duffy M.A."/>
            <person name="Rodrigues J.M."/>
        </authorList>
    </citation>
    <scope>NUCLEOTIDE SEQUENCE [LARGE SCALE GENOMIC DNA]</scope>
    <source>
        <strain evidence="7">Binning01</strain>
    </source>
</reference>
<keyword evidence="8" id="KW-1185">Reference proteome</keyword>
<evidence type="ECO:0000313" key="7">
    <source>
        <dbReference type="EMBL" id="RDB37203.1"/>
    </source>
</evidence>
<comment type="caution">
    <text evidence="7">The sequence shown here is derived from an EMBL/GenBank/DDBJ whole genome shotgun (WGS) entry which is preliminary data.</text>
</comment>
<evidence type="ECO:0000256" key="6">
    <source>
        <dbReference type="SAM" id="MobiDB-lite"/>
    </source>
</evidence>
<evidence type="ECO:0000256" key="4">
    <source>
        <dbReference type="ARBA" id="ARBA00035175"/>
    </source>
</evidence>
<name>A0A369KZN6_9BACT</name>
<comment type="similarity">
    <text evidence="1 5">Belongs to the bacterial ribosomal protein bL27 family.</text>
</comment>
<dbReference type="FunFam" id="2.40.50.100:FF:000004">
    <property type="entry name" value="50S ribosomal protein L27"/>
    <property type="match status" value="1"/>
</dbReference>
<dbReference type="RefSeq" id="WP_338636652.1">
    <property type="nucleotide sequence ID" value="NZ_CP146516.1"/>
</dbReference>
<dbReference type="PANTHER" id="PTHR15893:SF0">
    <property type="entry name" value="LARGE RIBOSOMAL SUBUNIT PROTEIN BL27M"/>
    <property type="match status" value="1"/>
</dbReference>
<dbReference type="Gene3D" id="2.40.50.100">
    <property type="match status" value="1"/>
</dbReference>
<dbReference type="PRINTS" id="PR00063">
    <property type="entry name" value="RIBOSOMALL27"/>
</dbReference>
<evidence type="ECO:0000313" key="8">
    <source>
        <dbReference type="Proteomes" id="UP000253934"/>
    </source>
</evidence>
<dbReference type="GO" id="GO:0006412">
    <property type="term" value="P:translation"/>
    <property type="evidence" value="ECO:0007669"/>
    <property type="project" value="UniProtKB-UniRule"/>
</dbReference>
<dbReference type="InterPro" id="IPR001684">
    <property type="entry name" value="Ribosomal_bL27"/>
</dbReference>
<evidence type="ECO:0000256" key="1">
    <source>
        <dbReference type="ARBA" id="ARBA00010797"/>
    </source>
</evidence>
<keyword evidence="3 5" id="KW-0687">Ribonucleoprotein</keyword>
<feature type="region of interest" description="Disordered" evidence="6">
    <location>
        <begin position="1"/>
        <end position="25"/>
    </location>
</feature>
<dbReference type="NCBIfam" id="TIGR00062">
    <property type="entry name" value="L27"/>
    <property type="match status" value="1"/>
</dbReference>